<sequence>MQESSLIISINNDPSAPINAIADYVITGDIEKVIPKLIKYYKKNSK</sequence>
<dbReference type="Gene3D" id="3.40.50.1220">
    <property type="entry name" value="TPP-binding domain"/>
    <property type="match status" value="1"/>
</dbReference>
<dbReference type="InterPro" id="IPR029035">
    <property type="entry name" value="DHS-like_NAD/FAD-binding_dom"/>
</dbReference>
<organism evidence="1">
    <name type="scientific">bioreactor metagenome</name>
    <dbReference type="NCBI Taxonomy" id="1076179"/>
    <lineage>
        <taxon>unclassified sequences</taxon>
        <taxon>metagenomes</taxon>
        <taxon>ecological metagenomes</taxon>
    </lineage>
</organism>
<accession>A0A645EPG3</accession>
<proteinExistence type="predicted"/>
<comment type="caution">
    <text evidence="1">The sequence shown here is derived from an EMBL/GenBank/DDBJ whole genome shotgun (WGS) entry which is preliminary data.</text>
</comment>
<reference evidence="1" key="1">
    <citation type="submission" date="2019-08" db="EMBL/GenBank/DDBJ databases">
        <authorList>
            <person name="Kucharzyk K."/>
            <person name="Murdoch R.W."/>
            <person name="Higgins S."/>
            <person name="Loffler F."/>
        </authorList>
    </citation>
    <scope>NUCLEOTIDE SEQUENCE</scope>
</reference>
<dbReference type="SUPFAM" id="SSF52467">
    <property type="entry name" value="DHS-like NAD/FAD-binding domain"/>
    <property type="match status" value="1"/>
</dbReference>
<gene>
    <name evidence="1" type="ORF">SDC9_151140</name>
</gene>
<evidence type="ECO:0008006" key="2">
    <source>
        <dbReference type="Google" id="ProtNLM"/>
    </source>
</evidence>
<dbReference type="AlphaFoldDB" id="A0A645EPG3"/>
<dbReference type="EMBL" id="VSSQ01049822">
    <property type="protein sequence ID" value="MPN03905.1"/>
    <property type="molecule type" value="Genomic_DNA"/>
</dbReference>
<evidence type="ECO:0000313" key="1">
    <source>
        <dbReference type="EMBL" id="MPN03905.1"/>
    </source>
</evidence>
<name>A0A645EPG3_9ZZZZ</name>
<protein>
    <recommendedName>
        <fullName evidence="2">Electron transfer flavoprotein subunit alpha</fullName>
    </recommendedName>
</protein>